<dbReference type="SFLD" id="SFLDG01129">
    <property type="entry name" value="C1.5:_HAD__Beta-PGM__Phosphata"/>
    <property type="match status" value="1"/>
</dbReference>
<organism evidence="1 2">
    <name type="scientific">Blautia luti DSM 14534 = JCM 17040</name>
    <dbReference type="NCBI Taxonomy" id="649762"/>
    <lineage>
        <taxon>Bacteria</taxon>
        <taxon>Bacillati</taxon>
        <taxon>Bacillota</taxon>
        <taxon>Clostridia</taxon>
        <taxon>Lachnospirales</taxon>
        <taxon>Lachnospiraceae</taxon>
        <taxon>Blautia</taxon>
    </lineage>
</organism>
<reference evidence="1 2" key="1">
    <citation type="submission" date="2019-11" db="EMBL/GenBank/DDBJ databases">
        <title>Draft genome sequence of Blautia luti DSM 14534T, isolated from human stool.</title>
        <authorList>
            <person name="Ortiz R."/>
            <person name="Melis-Arcos F."/>
            <person name="Covarrubias P."/>
            <person name="Cardenas J.P."/>
            <person name="Perez-Donoso J."/>
            <person name="Almonacid D."/>
        </authorList>
    </citation>
    <scope>NUCLEOTIDE SEQUENCE [LARGE SCALE GENOMIC DNA]</scope>
    <source>
        <strain evidence="1 2">DSM 14534</strain>
    </source>
</reference>
<dbReference type="CDD" id="cd07505">
    <property type="entry name" value="HAD_BPGM-like"/>
    <property type="match status" value="1"/>
</dbReference>
<gene>
    <name evidence="1" type="ORF">GKZ57_06765</name>
</gene>
<dbReference type="RefSeq" id="WP_154780119.1">
    <property type="nucleotide sequence ID" value="NZ_WMBC01000004.1"/>
</dbReference>
<sequence>MKDYRKKIKAAIFDVDGTLLDTMPVWNDIGERYLSSLGLKSRLETKEALHSVSLEQGAAYLKETYDLKQTIPEIIKDVLKIVANFYKYEAVLKPGVKETLEWLEEQGIKMAVATSGNKALTEAALERNGVADYFGKIFTCTEIGSGKDEPNIYLAAAEFLGSKPEETIIWEDALHAAQTAKTAGFVVLGVYDESGKDAVPEMKEICEEYFDRMDAWLAGHK</sequence>
<dbReference type="PANTHER" id="PTHR18901:SF38">
    <property type="entry name" value="PSEUDOURIDINE-5'-PHOSPHATASE"/>
    <property type="match status" value="1"/>
</dbReference>
<dbReference type="Pfam" id="PF13419">
    <property type="entry name" value="HAD_2"/>
    <property type="match status" value="1"/>
</dbReference>
<comment type="caution">
    <text evidence="1">The sequence shown here is derived from an EMBL/GenBank/DDBJ whole genome shotgun (WGS) entry which is preliminary data.</text>
</comment>
<evidence type="ECO:0000313" key="2">
    <source>
        <dbReference type="Proteomes" id="UP000437824"/>
    </source>
</evidence>
<proteinExistence type="predicted"/>
<protein>
    <submittedName>
        <fullName evidence="1">HAD-IA family hydrolase</fullName>
    </submittedName>
</protein>
<dbReference type="InterPro" id="IPR036412">
    <property type="entry name" value="HAD-like_sf"/>
</dbReference>
<evidence type="ECO:0000313" key="1">
    <source>
        <dbReference type="EMBL" id="MTD60981.1"/>
    </source>
</evidence>
<keyword evidence="1" id="KW-0378">Hydrolase</keyword>
<dbReference type="NCBIfam" id="TIGR01509">
    <property type="entry name" value="HAD-SF-IA-v3"/>
    <property type="match status" value="1"/>
</dbReference>
<dbReference type="Gene3D" id="1.10.150.240">
    <property type="entry name" value="Putative phosphatase, domain 2"/>
    <property type="match status" value="1"/>
</dbReference>
<dbReference type="EMBL" id="WMBC01000004">
    <property type="protein sequence ID" value="MTD60981.1"/>
    <property type="molecule type" value="Genomic_DNA"/>
</dbReference>
<dbReference type="Gene3D" id="3.40.50.1000">
    <property type="entry name" value="HAD superfamily/HAD-like"/>
    <property type="match status" value="1"/>
</dbReference>
<name>A0A844GJY5_9FIRM</name>
<dbReference type="AlphaFoldDB" id="A0A844GJY5"/>
<dbReference type="SUPFAM" id="SSF56784">
    <property type="entry name" value="HAD-like"/>
    <property type="match status" value="1"/>
</dbReference>
<dbReference type="PRINTS" id="PR00413">
    <property type="entry name" value="HADHALOGNASE"/>
</dbReference>
<dbReference type="InterPro" id="IPR041492">
    <property type="entry name" value="HAD_2"/>
</dbReference>
<dbReference type="InterPro" id="IPR023214">
    <property type="entry name" value="HAD_sf"/>
</dbReference>
<dbReference type="SFLD" id="SFLDS00003">
    <property type="entry name" value="Haloacid_Dehalogenase"/>
    <property type="match status" value="1"/>
</dbReference>
<dbReference type="InterPro" id="IPR006439">
    <property type="entry name" value="HAD-SF_hydro_IA"/>
</dbReference>
<dbReference type="Proteomes" id="UP000437824">
    <property type="component" value="Unassembled WGS sequence"/>
</dbReference>
<dbReference type="InterPro" id="IPR023198">
    <property type="entry name" value="PGP-like_dom2"/>
</dbReference>
<dbReference type="GO" id="GO:0016791">
    <property type="term" value="F:phosphatase activity"/>
    <property type="evidence" value="ECO:0007669"/>
    <property type="project" value="TreeGrafter"/>
</dbReference>
<accession>A0A844GJY5</accession>
<dbReference type="PANTHER" id="PTHR18901">
    <property type="entry name" value="2-DEOXYGLUCOSE-6-PHOSPHATE PHOSPHATASE 2"/>
    <property type="match status" value="1"/>
</dbReference>